<proteinExistence type="predicted"/>
<protein>
    <submittedName>
        <fullName evidence="1">Uncharacterized protein</fullName>
    </submittedName>
</protein>
<dbReference type="Proteomes" id="UP000076078">
    <property type="component" value="Unassembled WGS sequence"/>
</dbReference>
<name>A0A152A814_TIELA</name>
<reference evidence="1 2" key="1">
    <citation type="submission" date="2015-12" db="EMBL/GenBank/DDBJ databases">
        <title>Dictyostelia acquired genes for synthesis and detection of signals that induce cell-type specialization by lateral gene transfer from prokaryotes.</title>
        <authorList>
            <person name="Gloeckner G."/>
            <person name="Schaap P."/>
        </authorList>
    </citation>
    <scope>NUCLEOTIDE SEQUENCE [LARGE SCALE GENOMIC DNA]</scope>
    <source>
        <strain evidence="1 2">TK</strain>
    </source>
</reference>
<dbReference type="InParanoid" id="A0A152A814"/>
<keyword evidence="2" id="KW-1185">Reference proteome</keyword>
<gene>
    <name evidence="1" type="ORF">DLAC_01003</name>
</gene>
<dbReference type="AlphaFoldDB" id="A0A152A814"/>
<dbReference type="EMBL" id="LODT01000004">
    <property type="protein sequence ID" value="KYR02187.1"/>
    <property type="molecule type" value="Genomic_DNA"/>
</dbReference>
<evidence type="ECO:0000313" key="2">
    <source>
        <dbReference type="Proteomes" id="UP000076078"/>
    </source>
</evidence>
<comment type="caution">
    <text evidence="1">The sequence shown here is derived from an EMBL/GenBank/DDBJ whole genome shotgun (WGS) entry which is preliminary data.</text>
</comment>
<organism evidence="1 2">
    <name type="scientific">Tieghemostelium lacteum</name>
    <name type="common">Slime mold</name>
    <name type="synonym">Dictyostelium lacteum</name>
    <dbReference type="NCBI Taxonomy" id="361077"/>
    <lineage>
        <taxon>Eukaryota</taxon>
        <taxon>Amoebozoa</taxon>
        <taxon>Evosea</taxon>
        <taxon>Eumycetozoa</taxon>
        <taxon>Dictyostelia</taxon>
        <taxon>Dictyosteliales</taxon>
        <taxon>Raperosteliaceae</taxon>
        <taxon>Tieghemostelium</taxon>
    </lineage>
</organism>
<evidence type="ECO:0000313" key="1">
    <source>
        <dbReference type="EMBL" id="KYR02187.1"/>
    </source>
</evidence>
<accession>A0A152A814</accession>
<sequence>MKSQNISNNKLEILEKEKEFVEPKVDFVKISFDRLKNRFISVKEFIEEIMSSIGDNIHSLLNKGEYAKNISNLKIRSKEFPDGGTDEDLKIRWEAFDSAIDKHFKNDSKHYKEFARTIVRDREGFDSDKSQDGKFYRSFIAKTWNGTLKEYIIGSFSLEQSILVYIISYELNLHLSIPFSTSIFGNSQEYVNLSINNMIGNIQDKIKKECKDFILVQDKTKLKLALEEVLLENKQIPCKVEN</sequence>